<evidence type="ECO:0000256" key="2">
    <source>
        <dbReference type="ARBA" id="ARBA00022729"/>
    </source>
</evidence>
<evidence type="ECO:0000256" key="8">
    <source>
        <dbReference type="RuleBase" id="RU361144"/>
    </source>
</evidence>
<dbReference type="GeneID" id="101897276"/>
<evidence type="ECO:0000256" key="7">
    <source>
        <dbReference type="PROSITE-ProRule" id="PRU01355"/>
    </source>
</evidence>
<evidence type="ECO:0000313" key="10">
    <source>
        <dbReference type="EnsemblMetazoa" id="MDOA014434-PA"/>
    </source>
</evidence>
<dbReference type="GO" id="GO:0008241">
    <property type="term" value="F:peptidyl-dipeptidase activity"/>
    <property type="evidence" value="ECO:0007669"/>
    <property type="project" value="InterPro"/>
</dbReference>
<reference evidence="10" key="1">
    <citation type="submission" date="2020-05" db="UniProtKB">
        <authorList>
            <consortium name="EnsemblMetazoa"/>
        </authorList>
    </citation>
    <scope>IDENTIFICATION</scope>
    <source>
        <strain evidence="10">Aabys</strain>
    </source>
</reference>
<reference evidence="12" key="2">
    <citation type="submission" date="2025-04" db="UniProtKB">
        <authorList>
            <consortium name="RefSeq"/>
        </authorList>
    </citation>
    <scope>IDENTIFICATION</scope>
    <source>
        <strain evidence="12">Aabys</strain>
    </source>
</reference>
<keyword evidence="8" id="KW-0645">Protease</keyword>
<dbReference type="OrthoDB" id="10029630at2759"/>
<dbReference type="PANTHER" id="PTHR10514:SF44">
    <property type="entry name" value="ANGIOTENSIN-CONVERTING ENZYME-RELATED"/>
    <property type="match status" value="1"/>
</dbReference>
<dbReference type="PANTHER" id="PTHR10514">
    <property type="entry name" value="ANGIOTENSIN-CONVERTING ENZYME"/>
    <property type="match status" value="1"/>
</dbReference>
<feature type="binding site" evidence="5">
    <location>
        <position position="207"/>
    </location>
    <ligand>
        <name>chloride</name>
        <dbReference type="ChEBI" id="CHEBI:17996"/>
        <label>1</label>
    </ligand>
</feature>
<protein>
    <recommendedName>
        <fullName evidence="8">Angiotensin-converting enzyme</fullName>
        <ecNumber evidence="8">3.4.-.-</ecNumber>
    </recommendedName>
</protein>
<feature type="chain" id="PRO_5044561585" description="Angiotensin-converting enzyme" evidence="9">
    <location>
        <begin position="24"/>
        <end position="617"/>
    </location>
</feature>
<comment type="cofactor">
    <cofactor evidence="8">
        <name>Zn(2+)</name>
        <dbReference type="ChEBI" id="CHEBI:29105"/>
    </cofactor>
    <text evidence="8">Binds 1 zinc ion per subunit.</text>
</comment>
<feature type="binding site" evidence="5">
    <location>
        <position position="505"/>
    </location>
    <ligand>
        <name>chloride</name>
        <dbReference type="ChEBI" id="CHEBI:17996"/>
        <label>1</label>
    </ligand>
</feature>
<evidence type="ECO:0000256" key="3">
    <source>
        <dbReference type="ARBA" id="ARBA00023157"/>
    </source>
</evidence>
<dbReference type="Pfam" id="PF01401">
    <property type="entry name" value="Peptidase_M2"/>
    <property type="match status" value="1"/>
</dbReference>
<dbReference type="PROSITE" id="PS52011">
    <property type="entry name" value="PEPTIDASE_M2"/>
    <property type="match status" value="1"/>
</dbReference>
<keyword evidence="4 8" id="KW-0325">Glycoprotein</keyword>
<dbReference type="GO" id="GO:0046872">
    <property type="term" value="F:metal ion binding"/>
    <property type="evidence" value="ECO:0007669"/>
    <property type="project" value="UniProtKB-KW"/>
</dbReference>
<dbReference type="SUPFAM" id="SSF55486">
    <property type="entry name" value="Metalloproteases ('zincins'), catalytic domain"/>
    <property type="match status" value="1"/>
</dbReference>
<dbReference type="VEuPathDB" id="VectorBase:MDOMA2_015790"/>
<comment type="similarity">
    <text evidence="1 7 8">Belongs to the peptidase M2 family.</text>
</comment>
<evidence type="ECO:0000256" key="4">
    <source>
        <dbReference type="ARBA" id="ARBA00023180"/>
    </source>
</evidence>
<evidence type="ECO:0000256" key="1">
    <source>
        <dbReference type="ARBA" id="ARBA00008139"/>
    </source>
</evidence>
<sequence>MNTICLKPLAFLAICFLACSVQAEYRPNCFNETCARWLMKDVNQVYLESATAYRQFADDVLSPEILMREKLRPFYDKMQKFNWQHFQDPLLRRQFEVLLRGEKYPPMTYDFKRATHTLKTMAKQKFVCNRQKLNAFPGRRCSDMAYIHHIKSVITNSDDLEEIQWYWAEWRNRMPADVKEALHYYIHYYQNMSTPEMPASAVWYDQYEDSNFIDELEELMESIQPFYREMHAHLKHALRVRYGDDIIPESGLIPHHLMEQAMYQSWKKQSVLRNPFPQRKLPNVQQELDDLEWFPFDLVNISCRFFSSMGFTNLTEDFMRDNFIEMEPSEGGPDCKSRIFTYGEIELNYCPKVYYKKLLQTHGDISQIQYAILKNSYSVGLNQEAAPGFGNAMGEAAILSVSTPKHLQQNLGLLTNIDYDDILNLNRLYRMAVHTVLTIPMYFVHEKLWIDMIDNRISPDRYNCHYWNLMAKYMGVGPTTQTKDGAYDMPYKFYEGIVEQSRSTRKLFGEFLGYQIYRAICLEIGEFQRGNAYKVLNNCDFANHKEAGELLKQMMSAGSTKSWRKIIRPLTIRNIEKISATAFLEYFEPLNTWITEDNIEKNLSVGWTYGDKCQRST</sequence>
<evidence type="ECO:0000256" key="6">
    <source>
        <dbReference type="PIRSR" id="PIRSR601548-4"/>
    </source>
</evidence>
<evidence type="ECO:0000313" key="11">
    <source>
        <dbReference type="Proteomes" id="UP001652621"/>
    </source>
</evidence>
<dbReference type="InterPro" id="IPR001548">
    <property type="entry name" value="Peptidase_M2"/>
</dbReference>
<keyword evidence="8" id="KW-0479">Metal-binding</keyword>
<dbReference type="EnsemblMetazoa" id="MDOA014434-RA">
    <property type="protein sequence ID" value="MDOA014434-PA"/>
    <property type="gene ID" value="MDOA014434"/>
</dbReference>
<proteinExistence type="inferred from homology"/>
<comment type="caution">
    <text evidence="7">Lacks conserved residue(s) required for the propagation of feature annotation.</text>
</comment>
<evidence type="ECO:0000256" key="9">
    <source>
        <dbReference type="SAM" id="SignalP"/>
    </source>
</evidence>
<name>A0A1I8NER0_MUSDO</name>
<keyword evidence="8" id="KW-0862">Zinc</keyword>
<keyword evidence="8" id="KW-0482">Metalloprotease</keyword>
<keyword evidence="8" id="KW-0378">Hydrolase</keyword>
<dbReference type="EC" id="3.4.-.-" evidence="8"/>
<dbReference type="GO" id="GO:0006508">
    <property type="term" value="P:proteolysis"/>
    <property type="evidence" value="ECO:0007669"/>
    <property type="project" value="UniProtKB-KW"/>
</dbReference>
<keyword evidence="8" id="KW-0121">Carboxypeptidase</keyword>
<dbReference type="VEuPathDB" id="VectorBase:MDOA014434"/>
<dbReference type="AlphaFoldDB" id="A0A1I8NER0"/>
<feature type="disulfide bond" evidence="6 7">
    <location>
        <begin position="521"/>
        <end position="539"/>
    </location>
</feature>
<keyword evidence="2 9" id="KW-0732">Signal</keyword>
<evidence type="ECO:0000313" key="12">
    <source>
        <dbReference type="RefSeq" id="XP_005180014.1"/>
    </source>
</evidence>
<dbReference type="GO" id="GO:0008237">
    <property type="term" value="F:metallopeptidase activity"/>
    <property type="evidence" value="ECO:0007669"/>
    <property type="project" value="UniProtKB-KW"/>
</dbReference>
<feature type="disulfide bond" evidence="6">
    <location>
        <begin position="335"/>
        <end position="350"/>
    </location>
</feature>
<gene>
    <name evidence="10" type="primary">101897276</name>
    <name evidence="12" type="synonym">LOC101897276</name>
</gene>
<dbReference type="PRINTS" id="PR00791">
    <property type="entry name" value="PEPDIPTASEA"/>
</dbReference>
<keyword evidence="11" id="KW-1185">Reference proteome</keyword>
<dbReference type="GO" id="GO:0005886">
    <property type="term" value="C:plasma membrane"/>
    <property type="evidence" value="ECO:0007669"/>
    <property type="project" value="TreeGrafter"/>
</dbReference>
<dbReference type="KEGG" id="mde:101897276"/>
<dbReference type="GO" id="GO:0005615">
    <property type="term" value="C:extracellular space"/>
    <property type="evidence" value="ECO:0007669"/>
    <property type="project" value="TreeGrafter"/>
</dbReference>
<dbReference type="GO" id="GO:0004180">
    <property type="term" value="F:carboxypeptidase activity"/>
    <property type="evidence" value="ECO:0007669"/>
    <property type="project" value="UniProtKB-KW"/>
</dbReference>
<evidence type="ECO:0000256" key="5">
    <source>
        <dbReference type="PIRSR" id="PIRSR601548-2"/>
    </source>
</evidence>
<dbReference type="RefSeq" id="XP_005180014.1">
    <property type="nucleotide sequence ID" value="XM_005179957.3"/>
</dbReference>
<dbReference type="Proteomes" id="UP001652621">
    <property type="component" value="Unplaced"/>
</dbReference>
<accession>A0A1I8NER0</accession>
<feature type="signal peptide" evidence="9">
    <location>
        <begin position="1"/>
        <end position="23"/>
    </location>
</feature>
<keyword evidence="3 6" id="KW-1015">Disulfide bond</keyword>
<dbReference type="eggNOG" id="KOG3690">
    <property type="taxonomic scope" value="Eukaryota"/>
</dbReference>
<organism evidence="10">
    <name type="scientific">Musca domestica</name>
    <name type="common">House fly</name>
    <dbReference type="NCBI Taxonomy" id="7370"/>
    <lineage>
        <taxon>Eukaryota</taxon>
        <taxon>Metazoa</taxon>
        <taxon>Ecdysozoa</taxon>
        <taxon>Arthropoda</taxon>
        <taxon>Hexapoda</taxon>
        <taxon>Insecta</taxon>
        <taxon>Pterygota</taxon>
        <taxon>Neoptera</taxon>
        <taxon>Endopterygota</taxon>
        <taxon>Diptera</taxon>
        <taxon>Brachycera</taxon>
        <taxon>Muscomorpha</taxon>
        <taxon>Muscoidea</taxon>
        <taxon>Muscidae</taxon>
        <taxon>Musca</taxon>
    </lineage>
</organism>